<evidence type="ECO:0000256" key="3">
    <source>
        <dbReference type="ARBA" id="ARBA00022475"/>
    </source>
</evidence>
<evidence type="ECO:0000313" key="11">
    <source>
        <dbReference type="EMBL" id="PZF75422.1"/>
    </source>
</evidence>
<comment type="subcellular location">
    <subcellularLocation>
        <location evidence="1">Membrane</location>
        <topology evidence="1">Single-pass membrane protein</topology>
    </subcellularLocation>
</comment>
<evidence type="ECO:0000256" key="7">
    <source>
        <dbReference type="ARBA" id="ARBA00023010"/>
    </source>
</evidence>
<keyword evidence="6 10" id="KW-1133">Transmembrane helix</keyword>
<dbReference type="PANTHER" id="PTHR33162:SF1">
    <property type="entry name" value="SEC-INDEPENDENT PROTEIN TRANSLOCASE PROTEIN TATA, CHLOROPLASTIC"/>
    <property type="match status" value="1"/>
</dbReference>
<dbReference type="EMBL" id="QKVK01000010">
    <property type="protein sequence ID" value="PZF75422.1"/>
    <property type="molecule type" value="Genomic_DNA"/>
</dbReference>
<dbReference type="Gene3D" id="1.20.5.3310">
    <property type="match status" value="1"/>
</dbReference>
<organism evidence="11 12">
    <name type="scientific">Aestuariivirga litoralis</name>
    <dbReference type="NCBI Taxonomy" id="2650924"/>
    <lineage>
        <taxon>Bacteria</taxon>
        <taxon>Pseudomonadati</taxon>
        <taxon>Pseudomonadota</taxon>
        <taxon>Alphaproteobacteria</taxon>
        <taxon>Hyphomicrobiales</taxon>
        <taxon>Aestuariivirgaceae</taxon>
        <taxon>Aestuariivirga</taxon>
    </lineage>
</organism>
<evidence type="ECO:0000256" key="1">
    <source>
        <dbReference type="ARBA" id="ARBA00004167"/>
    </source>
</evidence>
<dbReference type="Pfam" id="PF02416">
    <property type="entry name" value="TatA_B_E"/>
    <property type="match status" value="1"/>
</dbReference>
<evidence type="ECO:0000313" key="12">
    <source>
        <dbReference type="Proteomes" id="UP000248795"/>
    </source>
</evidence>
<keyword evidence="5" id="KW-0653">Protein transport</keyword>
<evidence type="ECO:0000256" key="4">
    <source>
        <dbReference type="ARBA" id="ARBA00022692"/>
    </source>
</evidence>
<dbReference type="GO" id="GO:0016020">
    <property type="term" value="C:membrane"/>
    <property type="evidence" value="ECO:0007669"/>
    <property type="project" value="UniProtKB-SubCell"/>
</dbReference>
<keyword evidence="12" id="KW-1185">Reference proteome</keyword>
<evidence type="ECO:0000256" key="5">
    <source>
        <dbReference type="ARBA" id="ARBA00022927"/>
    </source>
</evidence>
<dbReference type="RefSeq" id="WP_111199942.1">
    <property type="nucleotide sequence ID" value="NZ_QKVK01000010.1"/>
</dbReference>
<proteinExistence type="predicted"/>
<feature type="transmembrane region" description="Helical" evidence="10">
    <location>
        <begin position="6"/>
        <end position="23"/>
    </location>
</feature>
<keyword evidence="7" id="KW-0811">Translocation</keyword>
<dbReference type="PRINTS" id="PR01506">
    <property type="entry name" value="TATBPROTEIN"/>
</dbReference>
<accession>A0A2W2APB4</accession>
<evidence type="ECO:0000256" key="2">
    <source>
        <dbReference type="ARBA" id="ARBA00022448"/>
    </source>
</evidence>
<name>A0A2W2APB4_9HYPH</name>
<evidence type="ECO:0000256" key="9">
    <source>
        <dbReference type="SAM" id="MobiDB-lite"/>
    </source>
</evidence>
<dbReference type="GO" id="GO:0043953">
    <property type="term" value="P:protein transport by the Tat complex"/>
    <property type="evidence" value="ECO:0007669"/>
    <property type="project" value="InterPro"/>
</dbReference>
<feature type="region of interest" description="Disordered" evidence="9">
    <location>
        <begin position="104"/>
        <end position="127"/>
    </location>
</feature>
<keyword evidence="4 10" id="KW-0812">Transmembrane</keyword>
<keyword evidence="3" id="KW-1003">Cell membrane</keyword>
<evidence type="ECO:0000256" key="10">
    <source>
        <dbReference type="SAM" id="Phobius"/>
    </source>
</evidence>
<evidence type="ECO:0000256" key="8">
    <source>
        <dbReference type="ARBA" id="ARBA00023136"/>
    </source>
</evidence>
<sequence>MFDFGFGYSEMFVVAVVAIIVIGPKDLPKVLRALGKTVAKMRGMAREFQGHLDQAMKETGFDEVKKEFDNIKNPANFIDPTMAKKAAEDTNKKQVDDFKKLFGDVPATDAPKPAATTASTDTPAAAS</sequence>
<comment type="caution">
    <text evidence="11">The sequence shown here is derived from an EMBL/GenBank/DDBJ whole genome shotgun (WGS) entry which is preliminary data.</text>
</comment>
<evidence type="ECO:0000256" key="6">
    <source>
        <dbReference type="ARBA" id="ARBA00022989"/>
    </source>
</evidence>
<dbReference type="InterPro" id="IPR018448">
    <property type="entry name" value="TatB"/>
</dbReference>
<keyword evidence="8 10" id="KW-0472">Membrane</keyword>
<dbReference type="InterPro" id="IPR003369">
    <property type="entry name" value="TatA/B/E"/>
</dbReference>
<dbReference type="GO" id="GO:0008320">
    <property type="term" value="F:protein transmembrane transporter activity"/>
    <property type="evidence" value="ECO:0007669"/>
    <property type="project" value="InterPro"/>
</dbReference>
<dbReference type="PANTHER" id="PTHR33162">
    <property type="entry name" value="SEC-INDEPENDENT PROTEIN TRANSLOCASE PROTEIN TATA, CHLOROPLASTIC"/>
    <property type="match status" value="1"/>
</dbReference>
<dbReference type="NCBIfam" id="TIGR01410">
    <property type="entry name" value="tatB"/>
    <property type="match status" value="1"/>
</dbReference>
<keyword evidence="2" id="KW-0813">Transport</keyword>
<protein>
    <submittedName>
        <fullName evidence="11">Twin-arginine translocase subunit TatB</fullName>
    </submittedName>
</protein>
<feature type="compositionally biased region" description="Low complexity" evidence="9">
    <location>
        <begin position="106"/>
        <end position="127"/>
    </location>
</feature>
<gene>
    <name evidence="11" type="primary">tatB</name>
    <name evidence="11" type="ORF">DK847_18055</name>
</gene>
<dbReference type="AlphaFoldDB" id="A0A2W2APB4"/>
<reference evidence="12" key="1">
    <citation type="submission" date="2018-06" db="EMBL/GenBank/DDBJ databases">
        <title>Aestuariibacter litoralis strain KCTC 52945T.</title>
        <authorList>
            <person name="Li X."/>
            <person name="Salam N."/>
            <person name="Li J.-L."/>
            <person name="Chen Y.-M."/>
            <person name="Yang Z.-W."/>
            <person name="Zhang L.-Y."/>
            <person name="Han M.-X."/>
            <person name="Xiao M."/>
            <person name="Li W.-J."/>
        </authorList>
    </citation>
    <scope>NUCLEOTIDE SEQUENCE [LARGE SCALE GENOMIC DNA]</scope>
    <source>
        <strain evidence="12">KCTC 52945</strain>
    </source>
</reference>
<dbReference type="Proteomes" id="UP000248795">
    <property type="component" value="Unassembled WGS sequence"/>
</dbReference>